<evidence type="ECO:0000256" key="18">
    <source>
        <dbReference type="HAMAP-Rule" id="MF_04004"/>
    </source>
</evidence>
<dbReference type="KEGG" id="vg:16488739"/>
<keyword evidence="14 18" id="KW-1035">Host cytoplasm</keyword>
<keyword evidence="1 18" id="KW-1121">Modulation of host cell cycle by virus</keyword>
<comment type="domain">
    <text evidence="18">The E7 terminal domain is an intrinsically disordered domain, whose flexibility and conformational transitions confer target adaptability to the oncoprotein. It allows adaptation to a variety of protein targets and exposes the PEST degradation sequence that regulates its turnover in the cell.</text>
</comment>
<keyword evidence="6 18" id="KW-0479">Metal-binding</keyword>
<gene>
    <name evidence="18" type="primary">E7</name>
</gene>
<feature type="short sequence motif" description="Nuclear export signal" evidence="18">
    <location>
        <begin position="65"/>
        <end position="73"/>
    </location>
</feature>
<keyword evidence="4 18" id="KW-0945">Host-virus interaction</keyword>
<comment type="function">
    <text evidence="18">Plays a role in viral genome replication by driving entry of quiescent cells into the cell cycle. Stimulation of progression from G1 to S phase allows the virus to efficiently use the cellular DNA replicating machinery to achieve viral genome replication. E7 protein has both transforming and trans-activating activities. Induces the disassembly of the E2F1 transcription factor from RB1, with subsequent transcriptional activation of E2F1-regulated S-phase genes. Interferes with host histone deacetylation mediated by HDAC1 and HDAC2, leading to transcription activation. Plays also a role in the inhibition of both antiviral and antiproliferative functions of host interferon alpha. Interaction with host TMEM173/STING impairs the ability of TMEM173/STING to sense cytosolic DNA and promote the production of type I interferon (IFN-alpha and IFN-beta).</text>
</comment>
<name>S5R5M0_9PAPI</name>
<dbReference type="HAMAP" id="MF_04004">
    <property type="entry name" value="PPV_E7"/>
    <property type="match status" value="1"/>
</dbReference>
<comment type="subunit">
    <text evidence="18">Homodimer. Homooligomer. Interacts with host RB1; this interaction induces dissociation of RB1-E2F1 complex thereby disrupting RB1 activity. Interacts with host EP300; this interaction represses EP300 transcriptional activity. Interacts with protein E2; this interaction inhibits E7 oncogenic activity. Interacts with host TMEM173/STING; this interaction impairs the ability of TMEM173/STING to sense cytosolic DNA and promote the production of type I interferon (IFN-alpha and IFN-beta).</text>
</comment>
<evidence type="ECO:0000256" key="11">
    <source>
        <dbReference type="ARBA" id="ARBA00023125"/>
    </source>
</evidence>
<comment type="function">
    <text evidence="19">E7 protein has both transforming and trans-activating activities.</text>
</comment>
<comment type="caution">
    <text evidence="18">Lacks conserved residue(s) required for the propagation of feature annotation.</text>
</comment>
<dbReference type="GO" id="GO:0008270">
    <property type="term" value="F:zinc ion binding"/>
    <property type="evidence" value="ECO:0007669"/>
    <property type="project" value="UniProtKB-KW"/>
</dbReference>
<evidence type="ECO:0000256" key="10">
    <source>
        <dbReference type="ARBA" id="ARBA00023015"/>
    </source>
</evidence>
<evidence type="ECO:0000256" key="6">
    <source>
        <dbReference type="ARBA" id="ARBA00022723"/>
    </source>
</evidence>
<keyword evidence="15" id="KW-0922">Interferon antiviral system evasion</keyword>
<dbReference type="GO" id="GO:0052170">
    <property type="term" value="P:symbiont-mediated suppression of host innate immune response"/>
    <property type="evidence" value="ECO:0007669"/>
    <property type="project" value="UniProtKB-KW"/>
</dbReference>
<comment type="subcellular location">
    <subcellularLocation>
        <location evidence="18">Host cytoplasm</location>
    </subcellularLocation>
    <subcellularLocation>
        <location evidence="18">Host nucleus</location>
    </subcellularLocation>
    <text evidence="18">Predominantly found in the host nucleus.</text>
</comment>
<keyword evidence="5 18" id="KW-1090">Inhibition of host innate immune response by virus</keyword>
<keyword evidence="3 18" id="KW-1048">Host nucleus</keyword>
<evidence type="ECO:0000313" key="21">
    <source>
        <dbReference type="Proteomes" id="UP000155715"/>
    </source>
</evidence>
<dbReference type="RefSeq" id="YP_008378667.1">
    <property type="nucleotide sequence ID" value="NC_021930.1"/>
</dbReference>
<dbReference type="PIRSF" id="PIRSF003407">
    <property type="entry name" value="Papvi_E7"/>
    <property type="match status" value="1"/>
</dbReference>
<evidence type="ECO:0000256" key="17">
    <source>
        <dbReference type="ARBA" id="ARBA00023309"/>
    </source>
</evidence>
<evidence type="ECO:0000256" key="5">
    <source>
        <dbReference type="ARBA" id="ARBA00022632"/>
    </source>
</evidence>
<proteinExistence type="inferred from homology"/>
<dbReference type="GO" id="GO:0030430">
    <property type="term" value="C:host cell cytoplasm"/>
    <property type="evidence" value="ECO:0007669"/>
    <property type="project" value="UniProtKB-SubCell"/>
</dbReference>
<dbReference type="GO" id="GO:0003700">
    <property type="term" value="F:DNA-binding transcription factor activity"/>
    <property type="evidence" value="ECO:0007669"/>
    <property type="project" value="UniProtKB-UniRule"/>
</dbReference>
<evidence type="ECO:0000256" key="15">
    <source>
        <dbReference type="ARBA" id="ARBA00023258"/>
    </source>
</evidence>
<evidence type="ECO:0000256" key="1">
    <source>
        <dbReference type="ARBA" id="ARBA00022504"/>
    </source>
</evidence>
<keyword evidence="11 18" id="KW-0238">DNA-binding</keyword>
<keyword evidence="2 18" id="KW-0244">Early protein</keyword>
<evidence type="ECO:0000256" key="13">
    <source>
        <dbReference type="ARBA" id="ARBA00023163"/>
    </source>
</evidence>
<keyword evidence="17 18" id="KW-1078">G1/S host cell cycle checkpoint dysregulation by virus</keyword>
<feature type="zinc finger region" evidence="18">
    <location>
        <begin position="47"/>
        <end position="83"/>
    </location>
</feature>
<dbReference type="Proteomes" id="UP000155715">
    <property type="component" value="Segment"/>
</dbReference>
<dbReference type="EMBL" id="KC810012">
    <property type="protein sequence ID" value="AGS08605.1"/>
    <property type="molecule type" value="Genomic_DNA"/>
</dbReference>
<sequence length="93" mass="9925">MRGTKPTIKDINLELEEIVSPAHLLCEEVLPPEGAVPADPYTVSVTCCICYKGLHFAVLSSRSGILQLEQLLLNSLGLLCSGCAKAVKQQNGS</sequence>
<dbReference type="GO" id="GO:0039645">
    <property type="term" value="P:symbiont-mediated perturbation of host cell cycle G1/S transition checkpoint"/>
    <property type="evidence" value="ECO:0007669"/>
    <property type="project" value="UniProtKB-UniRule"/>
</dbReference>
<evidence type="ECO:0000313" key="20">
    <source>
        <dbReference type="EMBL" id="AGS08605.1"/>
    </source>
</evidence>
<accession>S5R5M0</accession>
<evidence type="ECO:0000256" key="2">
    <source>
        <dbReference type="ARBA" id="ARBA00022518"/>
    </source>
</evidence>
<evidence type="ECO:0000256" key="4">
    <source>
        <dbReference type="ARBA" id="ARBA00022581"/>
    </source>
</evidence>
<keyword evidence="8 18" id="KW-1114">Inhibition of host interferon signaling pathway by virus</keyword>
<protein>
    <recommendedName>
        <fullName evidence="18 19">Protein E7</fullName>
    </recommendedName>
</protein>
<dbReference type="GO" id="GO:0003677">
    <property type="term" value="F:DNA binding"/>
    <property type="evidence" value="ECO:0007669"/>
    <property type="project" value="UniProtKB-UniRule"/>
</dbReference>
<dbReference type="Gene3D" id="3.30.160.330">
    <property type="match status" value="1"/>
</dbReference>
<keyword evidence="12 18" id="KW-0010">Activator</keyword>
<reference evidence="20 21" key="1">
    <citation type="journal article" date="2013" name="PLoS ONE">
        <title>Identification and characterization of two novel viruses in ocular infections in reindeer.</title>
        <authorList>
            <person name="Smits S.L."/>
            <person name="Schapendonk C.M."/>
            <person name="van Leeuwen M."/>
            <person name="Kuiken T."/>
            <person name="Bodewes R."/>
            <person name="Stalin Raj V."/>
            <person name="Haagmans B.L."/>
            <person name="das Neves C.G."/>
            <person name="Tryland M."/>
            <person name="Osterhaus A.D."/>
        </authorList>
    </citation>
    <scope>NUCLEOTIDE SEQUENCE [LARGE SCALE GENOMIC DNA]</scope>
    <source>
        <strain evidence="20">RtPV2</strain>
    </source>
</reference>
<keyword evidence="7 18" id="KW-0863">Zinc-finger</keyword>
<evidence type="ECO:0000256" key="3">
    <source>
        <dbReference type="ARBA" id="ARBA00022562"/>
    </source>
</evidence>
<evidence type="ECO:0000256" key="12">
    <source>
        <dbReference type="ARBA" id="ARBA00023159"/>
    </source>
</evidence>
<evidence type="ECO:0000256" key="14">
    <source>
        <dbReference type="ARBA" id="ARBA00023200"/>
    </source>
</evidence>
<dbReference type="GO" id="GO:0039502">
    <property type="term" value="P:symbiont-mediated suppression of host type I interferon-mediated signaling pathway"/>
    <property type="evidence" value="ECO:0007669"/>
    <property type="project" value="UniProtKB-UniRule"/>
</dbReference>
<feature type="short sequence motif" description="LXCXE motif; interaction with host RB1 and TMEM173/STING" evidence="18">
    <location>
        <begin position="24"/>
        <end position="28"/>
    </location>
</feature>
<keyword evidence="21" id="KW-1185">Reference proteome</keyword>
<dbReference type="GO" id="GO:0006351">
    <property type="term" value="P:DNA-templated transcription"/>
    <property type="evidence" value="ECO:0007669"/>
    <property type="project" value="UniProtKB-UniRule"/>
</dbReference>
<dbReference type="SUPFAM" id="SSF161234">
    <property type="entry name" value="E7 C-terminal domain-like"/>
    <property type="match status" value="1"/>
</dbReference>
<evidence type="ECO:0000256" key="9">
    <source>
        <dbReference type="ARBA" id="ARBA00022833"/>
    </source>
</evidence>
<keyword evidence="13 18" id="KW-0804">Transcription</keyword>
<organism evidence="20 21">
    <name type="scientific">Rangifer tarandus papillomavirus 2</name>
    <dbReference type="NCBI Taxonomy" id="1370094"/>
    <lineage>
        <taxon>Viruses</taxon>
        <taxon>Monodnaviria</taxon>
        <taxon>Shotokuvirae</taxon>
        <taxon>Cossaviricota</taxon>
        <taxon>Papovaviricetes</taxon>
        <taxon>Zurhausenvirales</taxon>
        <taxon>Papillomaviridae</taxon>
        <taxon>Firstpapillomavirinae</taxon>
        <taxon>Xipapillomavirus</taxon>
        <taxon>Xipapillomavirus 3</taxon>
    </lineage>
</organism>
<keyword evidence="9 18" id="KW-0862">Zinc</keyword>
<evidence type="ECO:0000256" key="16">
    <source>
        <dbReference type="ARBA" id="ARBA00023280"/>
    </source>
</evidence>
<dbReference type="GO" id="GO:0042025">
    <property type="term" value="C:host cell nucleus"/>
    <property type="evidence" value="ECO:0007669"/>
    <property type="project" value="UniProtKB-SubCell"/>
</dbReference>
<dbReference type="OrthoDB" id="28045at10239"/>
<keyword evidence="10 18" id="KW-0805">Transcription regulation</keyword>
<dbReference type="Pfam" id="PF00527">
    <property type="entry name" value="E7"/>
    <property type="match status" value="1"/>
</dbReference>
<dbReference type="InterPro" id="IPR000148">
    <property type="entry name" value="Papilloma_E7"/>
</dbReference>
<evidence type="ECO:0000256" key="8">
    <source>
        <dbReference type="ARBA" id="ARBA00022830"/>
    </source>
</evidence>
<evidence type="ECO:0000256" key="7">
    <source>
        <dbReference type="ARBA" id="ARBA00022771"/>
    </source>
</evidence>
<dbReference type="GO" id="GO:0019904">
    <property type="term" value="F:protein domain specific binding"/>
    <property type="evidence" value="ECO:0007669"/>
    <property type="project" value="UniProtKB-UniRule"/>
</dbReference>
<keyword evidence="16 18" id="KW-0899">Viral immunoevasion</keyword>
<comment type="PTM">
    <text evidence="18">Highly phosphorylated.</text>
</comment>
<evidence type="ECO:0000256" key="19">
    <source>
        <dbReference type="PIRNR" id="PIRNR003407"/>
    </source>
</evidence>
<comment type="similarity">
    <text evidence="18 19">Belongs to the papillomaviridae E7 protein family.</text>
</comment>